<keyword evidence="2" id="KW-0902">Two-component regulatory system</keyword>
<evidence type="ECO:0000256" key="2">
    <source>
        <dbReference type="ARBA" id="ARBA00023012"/>
    </source>
</evidence>
<evidence type="ECO:0000256" key="3">
    <source>
        <dbReference type="PROSITE-ProRule" id="PRU00169"/>
    </source>
</evidence>
<dbReference type="RefSeq" id="WP_246914021.1">
    <property type="nucleotide sequence ID" value="NZ_JALJRB010000032.1"/>
</dbReference>
<dbReference type="GO" id="GO:0000160">
    <property type="term" value="P:phosphorelay signal transduction system"/>
    <property type="evidence" value="ECO:0007669"/>
    <property type="project" value="UniProtKB-KW"/>
</dbReference>
<dbReference type="SMART" id="SM00448">
    <property type="entry name" value="REC"/>
    <property type="match status" value="1"/>
</dbReference>
<dbReference type="SUPFAM" id="SSF52172">
    <property type="entry name" value="CheY-like"/>
    <property type="match status" value="1"/>
</dbReference>
<dbReference type="InterPro" id="IPR001789">
    <property type="entry name" value="Sig_transdc_resp-reg_receiver"/>
</dbReference>
<accession>A0AA41R7Q1</accession>
<dbReference type="Proteomes" id="UP001165427">
    <property type="component" value="Unassembled WGS sequence"/>
</dbReference>
<feature type="modified residue" description="4-aspartylphosphate" evidence="3">
    <location>
        <position position="332"/>
    </location>
</feature>
<dbReference type="CDD" id="cd17536">
    <property type="entry name" value="REC_YesN-like"/>
    <property type="match status" value="1"/>
</dbReference>
<proteinExistence type="predicted"/>
<dbReference type="InterPro" id="IPR027417">
    <property type="entry name" value="P-loop_NTPase"/>
</dbReference>
<dbReference type="Pfam" id="PF13189">
    <property type="entry name" value="Cytidylate_kin2"/>
    <property type="match status" value="1"/>
</dbReference>
<dbReference type="Gene3D" id="3.40.50.300">
    <property type="entry name" value="P-loop containing nucleotide triphosphate hydrolases"/>
    <property type="match status" value="1"/>
</dbReference>
<dbReference type="PANTHER" id="PTHR44591">
    <property type="entry name" value="STRESS RESPONSE REGULATOR PROTEIN 1"/>
    <property type="match status" value="1"/>
</dbReference>
<dbReference type="Gene3D" id="3.40.50.2300">
    <property type="match status" value="1"/>
</dbReference>
<dbReference type="InterPro" id="IPR011006">
    <property type="entry name" value="CheY-like_superfamily"/>
</dbReference>
<keyword evidence="1 3" id="KW-0597">Phosphoprotein</keyword>
<reference evidence="5" key="1">
    <citation type="submission" date="2022-04" db="EMBL/GenBank/DDBJ databases">
        <title>Desulfatitalea alkaliphila sp. nov., a novel anaerobic sulfate-reducing bacterium isolated from terrestrial mud volcano, Taman Peninsula, Russia.</title>
        <authorList>
            <person name="Khomyakova M.A."/>
            <person name="Merkel A.Y."/>
            <person name="Slobodkin A.I."/>
        </authorList>
    </citation>
    <scope>NUCLEOTIDE SEQUENCE</scope>
    <source>
        <strain evidence="5">M08but</strain>
    </source>
</reference>
<evidence type="ECO:0000313" key="6">
    <source>
        <dbReference type="Proteomes" id="UP001165427"/>
    </source>
</evidence>
<evidence type="ECO:0000259" key="4">
    <source>
        <dbReference type="PROSITE" id="PS50110"/>
    </source>
</evidence>
<dbReference type="EMBL" id="JALJRB010000032">
    <property type="protein sequence ID" value="MCJ8502745.1"/>
    <property type="molecule type" value="Genomic_DNA"/>
</dbReference>
<sequence length="407" mass="44590">MSVIALFSATYCGAEAIAARLVAETGRTLYTDDDLVARAATLSGLPTEQLQRCFALEPSVFNPFTRERERCLAWLKLALAERCRDTDWVLHGFSSHLLPPSIDHVLHVCLIADAAHRIAAAGGDKKGMRAKALRRIEAEDRLRAAWVRSIKGEDDPWAASLYDMVVPTHTLDGDRAVALITKGLAAEAVQPTDPSRRAAADFLKAARIETGLAAMGHAVGVSVAGGAVALHIDRPVLMRERLEAELKEALATMNIQEPITFTVAPTANGGDAYRRYDADRPSKVLLVDDEREFVQTLSERLGMRDIGSAVAFDGESALEMVAREAPEVMLLDLQMPGIDGMEVLKRVKATHPEIEVVILTGHGTDSHRQECLRLGAFAYLEKPVDIEVLSDTLKQANERMRRNLENK</sequence>
<organism evidence="5 6">
    <name type="scientific">Desulfatitalea alkaliphila</name>
    <dbReference type="NCBI Taxonomy" id="2929485"/>
    <lineage>
        <taxon>Bacteria</taxon>
        <taxon>Pseudomonadati</taxon>
        <taxon>Thermodesulfobacteriota</taxon>
        <taxon>Desulfobacteria</taxon>
        <taxon>Desulfobacterales</taxon>
        <taxon>Desulfosarcinaceae</taxon>
        <taxon>Desulfatitalea</taxon>
    </lineage>
</organism>
<dbReference type="InterPro" id="IPR050595">
    <property type="entry name" value="Bact_response_regulator"/>
</dbReference>
<evidence type="ECO:0000313" key="5">
    <source>
        <dbReference type="EMBL" id="MCJ8502745.1"/>
    </source>
</evidence>
<protein>
    <submittedName>
        <fullName evidence="5">Response regulator</fullName>
    </submittedName>
</protein>
<dbReference type="PROSITE" id="PS50110">
    <property type="entry name" value="RESPONSE_REGULATORY"/>
    <property type="match status" value="1"/>
</dbReference>
<feature type="domain" description="Response regulatory" evidence="4">
    <location>
        <begin position="283"/>
        <end position="397"/>
    </location>
</feature>
<keyword evidence="6" id="KW-1185">Reference proteome</keyword>
<evidence type="ECO:0000256" key="1">
    <source>
        <dbReference type="ARBA" id="ARBA00022553"/>
    </source>
</evidence>
<dbReference type="PANTHER" id="PTHR44591:SF14">
    <property type="entry name" value="PROTEIN PILG"/>
    <property type="match status" value="1"/>
</dbReference>
<dbReference type="AlphaFoldDB" id="A0AA41R7Q1"/>
<dbReference type="Pfam" id="PF00072">
    <property type="entry name" value="Response_reg"/>
    <property type="match status" value="1"/>
</dbReference>
<name>A0AA41R7Q1_9BACT</name>
<comment type="caution">
    <text evidence="5">The sequence shown here is derived from an EMBL/GenBank/DDBJ whole genome shotgun (WGS) entry which is preliminary data.</text>
</comment>
<gene>
    <name evidence="5" type="ORF">MRX98_19370</name>
</gene>